<evidence type="ECO:0000313" key="6">
    <source>
        <dbReference type="Proteomes" id="UP000284051"/>
    </source>
</evidence>
<accession>A0A3R6H3H5</accession>
<reference evidence="5 6" key="1">
    <citation type="submission" date="2018-08" db="EMBL/GenBank/DDBJ databases">
        <title>A genome reference for cultivated species of the human gut microbiota.</title>
        <authorList>
            <person name="Zou Y."/>
            <person name="Xue W."/>
            <person name="Luo G."/>
        </authorList>
    </citation>
    <scope>NUCLEOTIDE SEQUENCE [LARGE SCALE GENOMIC DNA]</scope>
    <source>
        <strain evidence="4 5">AF31-21AC</strain>
        <strain evidence="3 6">AM22-21LB</strain>
    </source>
</reference>
<dbReference type="Pfam" id="PF01381">
    <property type="entry name" value="HTH_3"/>
    <property type="match status" value="1"/>
</dbReference>
<gene>
    <name evidence="3" type="ORF">DW264_00580</name>
    <name evidence="4" type="ORF">DWZ31_02285</name>
</gene>
<dbReference type="RefSeq" id="WP_118488125.1">
    <property type="nucleotide sequence ID" value="NZ_QRID01000001.1"/>
</dbReference>
<dbReference type="EMBL" id="QRQN01000002">
    <property type="protein sequence ID" value="RHN11454.1"/>
    <property type="molecule type" value="Genomic_DNA"/>
</dbReference>
<evidence type="ECO:0000313" key="4">
    <source>
        <dbReference type="EMBL" id="RHN11454.1"/>
    </source>
</evidence>
<name>A0A3R6H3H5_9FIRM</name>
<evidence type="ECO:0000313" key="5">
    <source>
        <dbReference type="Proteomes" id="UP000283586"/>
    </source>
</evidence>
<dbReference type="InterPro" id="IPR010982">
    <property type="entry name" value="Lambda_DNA-bd_dom_sf"/>
</dbReference>
<feature type="domain" description="HTH cro/C1-type" evidence="2">
    <location>
        <begin position="13"/>
        <end position="67"/>
    </location>
</feature>
<dbReference type="Gene3D" id="1.10.260.40">
    <property type="entry name" value="lambda repressor-like DNA-binding domains"/>
    <property type="match status" value="1"/>
</dbReference>
<dbReference type="AlphaFoldDB" id="A0A3R6H3H5"/>
<proteinExistence type="predicted"/>
<dbReference type="GO" id="GO:0003677">
    <property type="term" value="F:DNA binding"/>
    <property type="evidence" value="ECO:0007669"/>
    <property type="project" value="UniProtKB-KW"/>
</dbReference>
<dbReference type="PANTHER" id="PTHR46558:SF13">
    <property type="entry name" value="HTH-TYPE TRANSCRIPTIONAL REGULATOR IMMR"/>
    <property type="match status" value="1"/>
</dbReference>
<dbReference type="CDD" id="cd00093">
    <property type="entry name" value="HTH_XRE"/>
    <property type="match status" value="1"/>
</dbReference>
<keyword evidence="1" id="KW-0238">DNA-binding</keyword>
<dbReference type="Proteomes" id="UP000283586">
    <property type="component" value="Unassembled WGS sequence"/>
</dbReference>
<dbReference type="SMART" id="SM00530">
    <property type="entry name" value="HTH_XRE"/>
    <property type="match status" value="1"/>
</dbReference>
<protein>
    <submittedName>
        <fullName evidence="4">XRE family transcriptional regulator</fullName>
    </submittedName>
</protein>
<evidence type="ECO:0000259" key="2">
    <source>
        <dbReference type="PROSITE" id="PS50943"/>
    </source>
</evidence>
<sequence length="110" mass="12541">MNDLDFKAIGLKIKERRKSLGITQESIANALDVNPSHISNIECGRANPSLTTLIKIANLLQCSVDYFISAEYTYKHDPEKEKSLDEEIMNKLKYCNIDKKNKVLKIIDLL</sequence>
<dbReference type="InterPro" id="IPR001387">
    <property type="entry name" value="Cro/C1-type_HTH"/>
</dbReference>
<comment type="caution">
    <text evidence="4">The sequence shown here is derived from an EMBL/GenBank/DDBJ whole genome shotgun (WGS) entry which is preliminary data.</text>
</comment>
<dbReference type="EMBL" id="QRID01000001">
    <property type="protein sequence ID" value="RHG30782.1"/>
    <property type="molecule type" value="Genomic_DNA"/>
</dbReference>
<organism evidence="4 5">
    <name type="scientific">Roseburia intestinalis</name>
    <dbReference type="NCBI Taxonomy" id="166486"/>
    <lineage>
        <taxon>Bacteria</taxon>
        <taxon>Bacillati</taxon>
        <taxon>Bacillota</taxon>
        <taxon>Clostridia</taxon>
        <taxon>Lachnospirales</taxon>
        <taxon>Lachnospiraceae</taxon>
        <taxon>Roseburia</taxon>
    </lineage>
</organism>
<evidence type="ECO:0000256" key="1">
    <source>
        <dbReference type="ARBA" id="ARBA00023125"/>
    </source>
</evidence>
<dbReference type="PANTHER" id="PTHR46558">
    <property type="entry name" value="TRACRIPTIONAL REGULATORY PROTEIN-RELATED-RELATED"/>
    <property type="match status" value="1"/>
</dbReference>
<dbReference type="PROSITE" id="PS50943">
    <property type="entry name" value="HTH_CROC1"/>
    <property type="match status" value="1"/>
</dbReference>
<dbReference type="SUPFAM" id="SSF47413">
    <property type="entry name" value="lambda repressor-like DNA-binding domains"/>
    <property type="match status" value="1"/>
</dbReference>
<evidence type="ECO:0000313" key="3">
    <source>
        <dbReference type="EMBL" id="RHG30782.1"/>
    </source>
</evidence>
<dbReference type="Proteomes" id="UP000284051">
    <property type="component" value="Unassembled WGS sequence"/>
</dbReference>